<evidence type="ECO:0000313" key="2">
    <source>
        <dbReference type="EMBL" id="AEA48131.1"/>
    </source>
</evidence>
<feature type="transmembrane region" description="Helical" evidence="1">
    <location>
        <begin position="90"/>
        <end position="109"/>
    </location>
</feature>
<organism evidence="2 3">
    <name type="scientific">Archaeoglobus veneficus (strain DSM 11195 / SNP6)</name>
    <dbReference type="NCBI Taxonomy" id="693661"/>
    <lineage>
        <taxon>Archaea</taxon>
        <taxon>Methanobacteriati</taxon>
        <taxon>Methanobacteriota</taxon>
        <taxon>Archaeoglobi</taxon>
        <taxon>Archaeoglobales</taxon>
        <taxon>Archaeoglobaceae</taxon>
        <taxon>Archaeoglobus</taxon>
    </lineage>
</organism>
<keyword evidence="3" id="KW-1185">Reference proteome</keyword>
<protein>
    <submittedName>
        <fullName evidence="2">Uncharacterized protein</fullName>
    </submittedName>
</protein>
<dbReference type="eggNOG" id="arCOG11284">
    <property type="taxonomic scope" value="Archaea"/>
</dbReference>
<feature type="transmembrane region" description="Helical" evidence="1">
    <location>
        <begin position="121"/>
        <end position="143"/>
    </location>
</feature>
<proteinExistence type="predicted"/>
<name>F2KSY7_ARCVS</name>
<dbReference type="HOGENOM" id="CLU_1792023_0_0_2"/>
<evidence type="ECO:0000256" key="1">
    <source>
        <dbReference type="SAM" id="Phobius"/>
    </source>
</evidence>
<evidence type="ECO:0000313" key="3">
    <source>
        <dbReference type="Proteomes" id="UP000008136"/>
    </source>
</evidence>
<gene>
    <name evidence="2" type="ordered locus">Arcve_2142</name>
</gene>
<sequence>MRAKVLQTLSTILSVQTCLANPIPPNKSHNLPPALGTVFALDYICNLVILAILLTLFQKDIRSLKFLAYVLVVTAGGLIIDYLAMLSQNFVVALVLAFLLLFSYNSVLARLVYGLSRGKSAVIGFSIGILANPALFVWITIMFL</sequence>
<dbReference type="RefSeq" id="WP_013684782.1">
    <property type="nucleotide sequence ID" value="NC_015320.1"/>
</dbReference>
<dbReference type="KEGG" id="ave:Arcve_2142"/>
<feature type="transmembrane region" description="Helical" evidence="1">
    <location>
        <begin position="36"/>
        <end position="57"/>
    </location>
</feature>
<keyword evidence="1" id="KW-1133">Transmembrane helix</keyword>
<dbReference type="AlphaFoldDB" id="F2KSY7"/>
<dbReference type="EMBL" id="CP002588">
    <property type="protein sequence ID" value="AEA48131.1"/>
    <property type="molecule type" value="Genomic_DNA"/>
</dbReference>
<keyword evidence="1" id="KW-0472">Membrane</keyword>
<reference evidence="2 3" key="1">
    <citation type="submission" date="2011-03" db="EMBL/GenBank/DDBJ databases">
        <title>The complete genome of Archaeoglobus veneficus SNP6.</title>
        <authorList>
            <consortium name="US DOE Joint Genome Institute (JGI-PGF)"/>
            <person name="Lucas S."/>
            <person name="Copeland A."/>
            <person name="Lapidus A."/>
            <person name="Bruce D."/>
            <person name="Goodwin L."/>
            <person name="Pitluck S."/>
            <person name="Kyrpides N."/>
            <person name="Mavromatis K."/>
            <person name="Pagani I."/>
            <person name="Ivanova N."/>
            <person name="Mikhailova N."/>
            <person name="Lu M."/>
            <person name="Detter J.C."/>
            <person name="Tapia R."/>
            <person name="Han C."/>
            <person name="Land M."/>
            <person name="Hauser L."/>
            <person name="Markowitz V."/>
            <person name="Cheng J.-F."/>
            <person name="Hugenholtz P."/>
            <person name="Woyke T."/>
            <person name="Wu D."/>
            <person name="Spring S."/>
            <person name="Brambilla E."/>
            <person name="Klenk H.-P."/>
            <person name="Eisen J.A."/>
        </authorList>
    </citation>
    <scope>NUCLEOTIDE SEQUENCE [LARGE SCALE GENOMIC DNA]</scope>
    <source>
        <strain>SNP6</strain>
    </source>
</reference>
<dbReference type="STRING" id="693661.Arcve_2142"/>
<dbReference type="Proteomes" id="UP000008136">
    <property type="component" value="Chromosome"/>
</dbReference>
<accession>F2KSY7</accession>
<feature type="transmembrane region" description="Helical" evidence="1">
    <location>
        <begin position="66"/>
        <end position="84"/>
    </location>
</feature>
<keyword evidence="1" id="KW-0812">Transmembrane</keyword>
<dbReference type="GeneID" id="10395279"/>